<gene>
    <name evidence="2" type="ORF">EOD39_5099</name>
</gene>
<dbReference type="EMBL" id="SCEB01214669">
    <property type="protein sequence ID" value="RXM33943.1"/>
    <property type="molecule type" value="Genomic_DNA"/>
</dbReference>
<dbReference type="Proteomes" id="UP000289886">
    <property type="component" value="Unassembled WGS sequence"/>
</dbReference>
<feature type="compositionally biased region" description="Basic and acidic residues" evidence="1">
    <location>
        <begin position="63"/>
        <end position="82"/>
    </location>
</feature>
<accession>A0A444UFH8</accession>
<evidence type="ECO:0000256" key="1">
    <source>
        <dbReference type="SAM" id="MobiDB-lite"/>
    </source>
</evidence>
<feature type="region of interest" description="Disordered" evidence="1">
    <location>
        <begin position="33"/>
        <end position="82"/>
    </location>
</feature>
<protein>
    <submittedName>
        <fullName evidence="2">Uncharacterized protein</fullName>
    </submittedName>
</protein>
<reference evidence="2 3" key="1">
    <citation type="submission" date="2019-01" db="EMBL/GenBank/DDBJ databases">
        <title>Draft Genome and Complete Hox-Cluster Characterization of the Sterlet Sturgeon (Acipenser ruthenus).</title>
        <authorList>
            <person name="Wei Q."/>
        </authorList>
    </citation>
    <scope>NUCLEOTIDE SEQUENCE [LARGE SCALE GENOMIC DNA]</scope>
    <source>
        <strain evidence="2">WHYD16114868_AA</strain>
        <tissue evidence="2">Blood</tissue>
    </source>
</reference>
<sequence>MAHSTHRSHGDLNDYSSLDSECSRIDWDLNRAQWREDKPQPHQPSDADLQDVNTGPAPNEGSEGLREARGHRERATVPTREIHTESQALTWGATASQPQPGGFHGPPWVKMGKFDSTGSWEAFYCMFEAIGEANGWTGPFAAMGGETCNCVLALPPHERTDTVALAAVLEQRYGLPWSSTTSDPTCTGGTSPSDHASLQW</sequence>
<evidence type="ECO:0000313" key="2">
    <source>
        <dbReference type="EMBL" id="RXM33943.1"/>
    </source>
</evidence>
<comment type="caution">
    <text evidence="2">The sequence shown here is derived from an EMBL/GenBank/DDBJ whole genome shotgun (WGS) entry which is preliminary data.</text>
</comment>
<organism evidence="2 3">
    <name type="scientific">Acipenser ruthenus</name>
    <name type="common">Sterlet sturgeon</name>
    <dbReference type="NCBI Taxonomy" id="7906"/>
    <lineage>
        <taxon>Eukaryota</taxon>
        <taxon>Metazoa</taxon>
        <taxon>Chordata</taxon>
        <taxon>Craniata</taxon>
        <taxon>Vertebrata</taxon>
        <taxon>Euteleostomi</taxon>
        <taxon>Actinopterygii</taxon>
        <taxon>Chondrostei</taxon>
        <taxon>Acipenseriformes</taxon>
        <taxon>Acipenseridae</taxon>
        <taxon>Acipenser</taxon>
    </lineage>
</organism>
<proteinExistence type="predicted"/>
<keyword evidence="3" id="KW-1185">Reference proteome</keyword>
<name>A0A444UFH8_ACIRT</name>
<dbReference type="AlphaFoldDB" id="A0A444UFH8"/>
<evidence type="ECO:0000313" key="3">
    <source>
        <dbReference type="Proteomes" id="UP000289886"/>
    </source>
</evidence>
<feature type="region of interest" description="Disordered" evidence="1">
    <location>
        <begin position="180"/>
        <end position="200"/>
    </location>
</feature>